<dbReference type="InterPro" id="IPR049326">
    <property type="entry name" value="Rhodopsin_dom_fungi"/>
</dbReference>
<feature type="transmembrane region" description="Helical" evidence="1">
    <location>
        <begin position="84"/>
        <end position="102"/>
    </location>
</feature>
<dbReference type="AlphaFoldDB" id="A0A4U0Y0C4"/>
<dbReference type="Proteomes" id="UP000309340">
    <property type="component" value="Unassembled WGS sequence"/>
</dbReference>
<keyword evidence="1" id="KW-0472">Membrane</keyword>
<feature type="domain" description="Rhodopsin" evidence="2">
    <location>
        <begin position="5"/>
        <end position="212"/>
    </location>
</feature>
<dbReference type="OrthoDB" id="3897607at2759"/>
<dbReference type="Pfam" id="PF20684">
    <property type="entry name" value="Fung_rhodopsin"/>
    <property type="match status" value="1"/>
</dbReference>
<keyword evidence="1" id="KW-1133">Transmembrane helix</keyword>
<evidence type="ECO:0000313" key="4">
    <source>
        <dbReference type="Proteomes" id="UP000309340"/>
    </source>
</evidence>
<feature type="transmembrane region" description="Helical" evidence="1">
    <location>
        <begin position="122"/>
        <end position="144"/>
    </location>
</feature>
<protein>
    <recommendedName>
        <fullName evidence="2">Rhodopsin domain-containing protein</fullName>
    </recommendedName>
</protein>
<gene>
    <name evidence="3" type="ORF">B0A55_01092</name>
</gene>
<keyword evidence="4" id="KW-1185">Reference proteome</keyword>
<evidence type="ECO:0000313" key="3">
    <source>
        <dbReference type="EMBL" id="TKA82757.1"/>
    </source>
</evidence>
<accession>A0A4U0Y0C4</accession>
<dbReference type="EMBL" id="NAJQ01000026">
    <property type="protein sequence ID" value="TKA82757.1"/>
    <property type="molecule type" value="Genomic_DNA"/>
</dbReference>
<evidence type="ECO:0000259" key="2">
    <source>
        <dbReference type="Pfam" id="PF20684"/>
    </source>
</evidence>
<feature type="transmembrane region" description="Helical" evidence="1">
    <location>
        <begin position="190"/>
        <end position="208"/>
    </location>
</feature>
<dbReference type="STRING" id="329884.A0A4U0Y0C4"/>
<reference evidence="3 4" key="1">
    <citation type="submission" date="2017-03" db="EMBL/GenBank/DDBJ databases">
        <title>Genomes of endolithic fungi from Antarctica.</title>
        <authorList>
            <person name="Coleine C."/>
            <person name="Masonjones S."/>
            <person name="Stajich J.E."/>
        </authorList>
    </citation>
    <scope>NUCLEOTIDE SEQUENCE [LARGE SCALE GENOMIC DNA]</scope>
    <source>
        <strain evidence="3 4">CCFEE 5184</strain>
    </source>
</reference>
<dbReference type="PANTHER" id="PTHR39614:SF2">
    <property type="entry name" value="INTEGRAL MEMBRANE PROTEIN"/>
    <property type="match status" value="1"/>
</dbReference>
<feature type="transmembrane region" description="Helical" evidence="1">
    <location>
        <begin position="156"/>
        <end position="178"/>
    </location>
</feature>
<comment type="caution">
    <text evidence="3">The sequence shown here is derived from an EMBL/GenBank/DDBJ whole genome shotgun (WGS) entry which is preliminary data.</text>
</comment>
<keyword evidence="1" id="KW-0812">Transmembrane</keyword>
<organism evidence="3 4">
    <name type="scientific">Friedmanniomyces simplex</name>
    <dbReference type="NCBI Taxonomy" id="329884"/>
    <lineage>
        <taxon>Eukaryota</taxon>
        <taxon>Fungi</taxon>
        <taxon>Dikarya</taxon>
        <taxon>Ascomycota</taxon>
        <taxon>Pezizomycotina</taxon>
        <taxon>Dothideomycetes</taxon>
        <taxon>Dothideomycetidae</taxon>
        <taxon>Mycosphaerellales</taxon>
        <taxon>Teratosphaeriaceae</taxon>
        <taxon>Friedmanniomyces</taxon>
    </lineage>
</organism>
<dbReference type="PANTHER" id="PTHR39614">
    <property type="entry name" value="INTEGRAL MEMBRANE PROTEIN"/>
    <property type="match status" value="1"/>
</dbReference>
<evidence type="ECO:0000256" key="1">
    <source>
        <dbReference type="SAM" id="Phobius"/>
    </source>
</evidence>
<proteinExistence type="predicted"/>
<sequence length="313" mass="34055">MPGAMIALAAALTQPIFVCYAVRRGYGSSWDTISGGDKPSIETALFASQILYVVSLGATRISTGFFTANVLARDLRSIAISRGFTGLCATWTAAFMFAVALRGNLTAPWQTRNNSSPMWIRWVAVETSGFACDIAAAALVAYTVHGLQMARSKKIAVFALLNSRLVLGIPIGLRLYYIPRNVENYLPADLMSHVLIGTTIILASVTFIKPVLRPFDPSTFGSQASRSGLFRYTTEVNVSRNQYYELSAPRCSPKNVMKSEMDDEMPLTEAAVSTRPRAFAHVAHVEHDVGNCKASGKSISKTQSWNVSIADVR</sequence>
<name>A0A4U0Y0C4_9PEZI</name>